<dbReference type="AlphaFoldDB" id="A0AAD4HL42"/>
<evidence type="ECO:0000259" key="2">
    <source>
        <dbReference type="Pfam" id="PF12776"/>
    </source>
</evidence>
<dbReference type="Pfam" id="PF12776">
    <property type="entry name" value="Myb_DNA-bind_3"/>
    <property type="match status" value="1"/>
</dbReference>
<dbReference type="RefSeq" id="XP_041227240.1">
    <property type="nucleotide sequence ID" value="XM_041365588.1"/>
</dbReference>
<feature type="region of interest" description="Disordered" evidence="1">
    <location>
        <begin position="243"/>
        <end position="285"/>
    </location>
</feature>
<keyword evidence="4" id="KW-1185">Reference proteome</keyword>
<evidence type="ECO:0000256" key="1">
    <source>
        <dbReference type="SAM" id="MobiDB-lite"/>
    </source>
</evidence>
<organism evidence="3 4">
    <name type="scientific">Suillus fuscotomentosus</name>
    <dbReference type="NCBI Taxonomy" id="1912939"/>
    <lineage>
        <taxon>Eukaryota</taxon>
        <taxon>Fungi</taxon>
        <taxon>Dikarya</taxon>
        <taxon>Basidiomycota</taxon>
        <taxon>Agaricomycotina</taxon>
        <taxon>Agaricomycetes</taxon>
        <taxon>Agaricomycetidae</taxon>
        <taxon>Boletales</taxon>
        <taxon>Suillineae</taxon>
        <taxon>Suillaceae</taxon>
        <taxon>Suillus</taxon>
    </lineage>
</organism>
<dbReference type="PANTHER" id="PTHR46929">
    <property type="entry name" value="EXPRESSED PROTEIN"/>
    <property type="match status" value="1"/>
</dbReference>
<evidence type="ECO:0000313" key="3">
    <source>
        <dbReference type="EMBL" id="KAG1901665.1"/>
    </source>
</evidence>
<dbReference type="GeneID" id="64659886"/>
<feature type="compositionally biased region" description="Basic residues" evidence="1">
    <location>
        <begin position="265"/>
        <end position="274"/>
    </location>
</feature>
<feature type="region of interest" description="Disordered" evidence="1">
    <location>
        <begin position="318"/>
        <end position="340"/>
    </location>
</feature>
<name>A0AAD4HL42_9AGAM</name>
<dbReference type="InterPro" id="IPR024752">
    <property type="entry name" value="Myb/SANT-like_dom"/>
</dbReference>
<evidence type="ECO:0000313" key="4">
    <source>
        <dbReference type="Proteomes" id="UP001195769"/>
    </source>
</evidence>
<sequence>MNPYPYLIDCHYQQRICTSVIALTAICASFTTVLMAQPEITQQTDNSSKAHWQDSEVDVLLHHLVENRAAGGDGGNFSMPTYNSVVAAINADHAIQTIGPLKTAKMVKTKWTLLKKTFNQIEIYCGVSGFHWDNVRGAGIEGVAVASVCDAYVAPKSRIAMHPFCNKGWPPYNDMQAILGENSSAHGCHSFHPATAAPTFIAVDDVLDGPDGALDLLNMDIGGSVSGATPGGSQSTTLVVPLEWGPLGKGTGTLSTQREPPPRDKKGRFKKKTHKLEQEQEESEHEVIRQLADDEELLPGAPDLSLITFSFLNDESIEKESHEETQSLQFPPVEPPSPLREPWSPFVKPRATQAITPLHKPTSLFIAPIVTPPNITPTHTSRISNSTGPPAVFHGRSDKNAQNFLRATEMYILVNGIRDEAVKVKLLGTLISAGSQADLWWTNLDTKHKVSWTTIRAAFITKWPAIIAADKTKLDTLQKLVQDAGVDSAPILIQPVRDALPRTLRDLTSPAPPDWNTFLTEIKDVNIDTLLEKVKWMKERKEVEKAQNTRIARLENRQGDPVEILRLQMQQATIGTPVNQAAPYNTPHTQNPQPNPTFNNSAHRQIHYEQFNVLEANL</sequence>
<feature type="domain" description="Myb/SANT-like" evidence="2">
    <location>
        <begin position="51"/>
        <end position="135"/>
    </location>
</feature>
<comment type="caution">
    <text evidence="3">The sequence shown here is derived from an EMBL/GenBank/DDBJ whole genome shotgun (WGS) entry which is preliminary data.</text>
</comment>
<dbReference type="EMBL" id="JABBWK010000020">
    <property type="protein sequence ID" value="KAG1901665.1"/>
    <property type="molecule type" value="Genomic_DNA"/>
</dbReference>
<dbReference type="Proteomes" id="UP001195769">
    <property type="component" value="Unassembled WGS sequence"/>
</dbReference>
<accession>A0AAD4HL42</accession>
<gene>
    <name evidence="3" type="ORF">F5891DRAFT_1172444</name>
</gene>
<reference evidence="3" key="1">
    <citation type="journal article" date="2020" name="New Phytol.">
        <title>Comparative genomics reveals dynamic genome evolution in host specialist ectomycorrhizal fungi.</title>
        <authorList>
            <person name="Lofgren L.A."/>
            <person name="Nguyen N.H."/>
            <person name="Vilgalys R."/>
            <person name="Ruytinx J."/>
            <person name="Liao H.L."/>
            <person name="Branco S."/>
            <person name="Kuo A."/>
            <person name="LaButti K."/>
            <person name="Lipzen A."/>
            <person name="Andreopoulos W."/>
            <person name="Pangilinan J."/>
            <person name="Riley R."/>
            <person name="Hundley H."/>
            <person name="Na H."/>
            <person name="Barry K."/>
            <person name="Grigoriev I.V."/>
            <person name="Stajich J.E."/>
            <person name="Kennedy P.G."/>
        </authorList>
    </citation>
    <scope>NUCLEOTIDE SEQUENCE</scope>
    <source>
        <strain evidence="3">FC203</strain>
    </source>
</reference>
<dbReference type="PANTHER" id="PTHR46929:SF3">
    <property type="entry name" value="MYB_SANT-LIKE DOMAIN-CONTAINING PROTEIN"/>
    <property type="match status" value="1"/>
</dbReference>
<proteinExistence type="predicted"/>
<protein>
    <recommendedName>
        <fullName evidence="2">Myb/SANT-like domain-containing protein</fullName>
    </recommendedName>
</protein>